<name>B4CVZ7_9BACT</name>
<dbReference type="InterPro" id="IPR008538">
    <property type="entry name" value="Uma2"/>
</dbReference>
<dbReference type="SUPFAM" id="SSF52980">
    <property type="entry name" value="Restriction endonuclease-like"/>
    <property type="match status" value="1"/>
</dbReference>
<evidence type="ECO:0000259" key="1">
    <source>
        <dbReference type="Pfam" id="PF05685"/>
    </source>
</evidence>
<dbReference type="InterPro" id="IPR011335">
    <property type="entry name" value="Restrct_endonuc-II-like"/>
</dbReference>
<feature type="domain" description="Putative restriction endonuclease" evidence="1">
    <location>
        <begin position="25"/>
        <end position="181"/>
    </location>
</feature>
<reference evidence="2 3" key="1">
    <citation type="journal article" date="2011" name="J. Bacteriol.">
        <title>Genome sequence of Chthoniobacter flavus Ellin428, an aerobic heterotrophic soil bacterium.</title>
        <authorList>
            <person name="Kant R."/>
            <person name="van Passel M.W."/>
            <person name="Palva A."/>
            <person name="Lucas S."/>
            <person name="Lapidus A."/>
            <person name="Glavina Del Rio T."/>
            <person name="Dalin E."/>
            <person name="Tice H."/>
            <person name="Bruce D."/>
            <person name="Goodwin L."/>
            <person name="Pitluck S."/>
            <person name="Larimer F.W."/>
            <person name="Land M.L."/>
            <person name="Hauser L."/>
            <person name="Sangwan P."/>
            <person name="de Vos W.M."/>
            <person name="Janssen P.H."/>
            <person name="Smidt H."/>
        </authorList>
    </citation>
    <scope>NUCLEOTIDE SEQUENCE [LARGE SCALE GENOMIC DNA]</scope>
    <source>
        <strain evidence="2 3">Ellin428</strain>
    </source>
</reference>
<dbReference type="PANTHER" id="PTHR35400">
    <property type="entry name" value="SLR1083 PROTEIN"/>
    <property type="match status" value="1"/>
</dbReference>
<dbReference type="Pfam" id="PF05685">
    <property type="entry name" value="Uma2"/>
    <property type="match status" value="1"/>
</dbReference>
<keyword evidence="3" id="KW-1185">Reference proteome</keyword>
<proteinExistence type="predicted"/>
<evidence type="ECO:0000313" key="3">
    <source>
        <dbReference type="Proteomes" id="UP000005824"/>
    </source>
</evidence>
<sequence>MSVLHAPTYRLTVGKYEEVGRAGILNERVRVELLNGKIVVKAPLGYRHATAMNRLTKFFVQRANERFIVTPGNPFILDECSEPQPDLCLADTAIDTQGHHAGPEQIFLVIEVSDSTVAYDRKDKGPAYARNHVGEYWLLNLADNALEVFRSPGVDGYRESLVLSADEKVAPLSFPDLTLRVGDFLP</sequence>
<organism evidence="2 3">
    <name type="scientific">Chthoniobacter flavus Ellin428</name>
    <dbReference type="NCBI Taxonomy" id="497964"/>
    <lineage>
        <taxon>Bacteria</taxon>
        <taxon>Pseudomonadati</taxon>
        <taxon>Verrucomicrobiota</taxon>
        <taxon>Spartobacteria</taxon>
        <taxon>Chthoniobacterales</taxon>
        <taxon>Chthoniobacteraceae</taxon>
        <taxon>Chthoniobacter</taxon>
    </lineage>
</organism>
<protein>
    <recommendedName>
        <fullName evidence="1">Putative restriction endonuclease domain-containing protein</fullName>
    </recommendedName>
</protein>
<evidence type="ECO:0000313" key="2">
    <source>
        <dbReference type="EMBL" id="EDY21589.1"/>
    </source>
</evidence>
<dbReference type="PANTHER" id="PTHR35400:SF3">
    <property type="entry name" value="SLL1072 PROTEIN"/>
    <property type="match status" value="1"/>
</dbReference>
<dbReference type="CDD" id="cd06260">
    <property type="entry name" value="DUF820-like"/>
    <property type="match status" value="1"/>
</dbReference>
<dbReference type="AlphaFoldDB" id="B4CVZ7"/>
<dbReference type="Proteomes" id="UP000005824">
    <property type="component" value="Unassembled WGS sequence"/>
</dbReference>
<comment type="caution">
    <text evidence="2">The sequence shown here is derived from an EMBL/GenBank/DDBJ whole genome shotgun (WGS) entry which is preliminary data.</text>
</comment>
<dbReference type="InParanoid" id="B4CVZ7"/>
<dbReference type="InterPro" id="IPR012296">
    <property type="entry name" value="Nuclease_put_TT1808"/>
</dbReference>
<dbReference type="RefSeq" id="WP_006978161.1">
    <property type="nucleotide sequence ID" value="NZ_ABVL01000002.1"/>
</dbReference>
<accession>B4CVZ7</accession>
<dbReference type="EMBL" id="ABVL01000002">
    <property type="protein sequence ID" value="EDY21589.1"/>
    <property type="molecule type" value="Genomic_DNA"/>
</dbReference>
<gene>
    <name evidence="2" type="ORF">CfE428DRAFT_0834</name>
</gene>
<dbReference type="eggNOG" id="COG4636">
    <property type="taxonomic scope" value="Bacteria"/>
</dbReference>
<dbReference type="STRING" id="497964.CfE428DRAFT_0834"/>
<dbReference type="Gene3D" id="3.90.1570.10">
    <property type="entry name" value="tt1808, chain A"/>
    <property type="match status" value="1"/>
</dbReference>